<protein>
    <submittedName>
        <fullName evidence="1">Uncharacterized protein</fullName>
    </submittedName>
</protein>
<dbReference type="RefSeq" id="XP_043010679.1">
    <property type="nucleotide sequence ID" value="XM_043152593.1"/>
</dbReference>
<gene>
    <name evidence="1" type="ORF">E1B28_007816</name>
</gene>
<proteinExistence type="predicted"/>
<keyword evidence="2" id="KW-1185">Reference proteome</keyword>
<accession>A0A9P7S2B6</accession>
<dbReference type="Proteomes" id="UP001049176">
    <property type="component" value="Chromosome 4"/>
</dbReference>
<evidence type="ECO:0000313" key="2">
    <source>
        <dbReference type="Proteomes" id="UP001049176"/>
    </source>
</evidence>
<sequence>MVVSPGEALDQEKQKEYEFPGDIEGTTEKYRIFSPKMKKDVLKALCRRYELGVSGTVAALQAKLKAFSEDCDQWTLLKAGARRTHKGPQQNPGGKKKVLKGAQLRREEWLGHLDVQEQRSASTGGRIRKGGTVAWAKEFRKHYPTRPHSPTTVMEDSSKPTVHPMFGGQYVVDTLGEILT</sequence>
<reference evidence="1" key="1">
    <citation type="journal article" date="2021" name="Genome Biol. Evol.">
        <title>The assembled and annotated genome of the fairy-ring fungus Marasmius oreades.</title>
        <authorList>
            <person name="Hiltunen M."/>
            <person name="Ament-Velasquez S.L."/>
            <person name="Johannesson H."/>
        </authorList>
    </citation>
    <scope>NUCLEOTIDE SEQUENCE</scope>
    <source>
        <strain evidence="1">03SP1</strain>
    </source>
</reference>
<name>A0A9P7S2B6_9AGAR</name>
<organism evidence="1 2">
    <name type="scientific">Marasmius oreades</name>
    <name type="common">fairy-ring Marasmius</name>
    <dbReference type="NCBI Taxonomy" id="181124"/>
    <lineage>
        <taxon>Eukaryota</taxon>
        <taxon>Fungi</taxon>
        <taxon>Dikarya</taxon>
        <taxon>Basidiomycota</taxon>
        <taxon>Agaricomycotina</taxon>
        <taxon>Agaricomycetes</taxon>
        <taxon>Agaricomycetidae</taxon>
        <taxon>Agaricales</taxon>
        <taxon>Marasmiineae</taxon>
        <taxon>Marasmiaceae</taxon>
        <taxon>Marasmius</taxon>
    </lineage>
</organism>
<dbReference type="KEGG" id="more:E1B28_007816"/>
<dbReference type="EMBL" id="CM032184">
    <property type="protein sequence ID" value="KAG7094209.1"/>
    <property type="molecule type" value="Genomic_DNA"/>
</dbReference>
<dbReference type="AlphaFoldDB" id="A0A9P7S2B6"/>
<dbReference type="OrthoDB" id="3049189at2759"/>
<evidence type="ECO:0000313" key="1">
    <source>
        <dbReference type="EMBL" id="KAG7094209.1"/>
    </source>
</evidence>
<comment type="caution">
    <text evidence="1">The sequence shown here is derived from an EMBL/GenBank/DDBJ whole genome shotgun (WGS) entry which is preliminary data.</text>
</comment>
<dbReference type="GeneID" id="66076892"/>